<evidence type="ECO:0008006" key="3">
    <source>
        <dbReference type="Google" id="ProtNLM"/>
    </source>
</evidence>
<dbReference type="InterPro" id="IPR008914">
    <property type="entry name" value="PEBP"/>
</dbReference>
<organism evidence="2">
    <name type="scientific">Strombidinopsis acuminata</name>
    <dbReference type="NCBI Taxonomy" id="141414"/>
    <lineage>
        <taxon>Eukaryota</taxon>
        <taxon>Sar</taxon>
        <taxon>Alveolata</taxon>
        <taxon>Ciliophora</taxon>
        <taxon>Intramacronucleata</taxon>
        <taxon>Spirotrichea</taxon>
        <taxon>Choreotrichia</taxon>
        <taxon>Choreotrichida</taxon>
        <taxon>Strombidinopsidae</taxon>
        <taxon>Strombidinopsis</taxon>
    </lineage>
</organism>
<dbReference type="InterPro" id="IPR036610">
    <property type="entry name" value="PEBP-like_sf"/>
</dbReference>
<accession>A0A7S3TWR6</accession>
<dbReference type="Gene3D" id="3.90.280.10">
    <property type="entry name" value="PEBP-like"/>
    <property type="match status" value="1"/>
</dbReference>
<evidence type="ECO:0000313" key="2">
    <source>
        <dbReference type="EMBL" id="CAE0594927.1"/>
    </source>
</evidence>
<feature type="region of interest" description="Disordered" evidence="1">
    <location>
        <begin position="1"/>
        <end position="46"/>
    </location>
</feature>
<dbReference type="EMBL" id="HBIQ01096300">
    <property type="protein sequence ID" value="CAE0594927.1"/>
    <property type="molecule type" value="Transcribed_RNA"/>
</dbReference>
<evidence type="ECO:0000256" key="1">
    <source>
        <dbReference type="SAM" id="MobiDB-lite"/>
    </source>
</evidence>
<proteinExistence type="predicted"/>
<gene>
    <name evidence="2" type="ORF">SACU0126_LOCUS30678</name>
</gene>
<name>A0A7S3TWR6_9SPIT</name>
<dbReference type="SUPFAM" id="SSF49777">
    <property type="entry name" value="PEBP-like"/>
    <property type="match status" value="1"/>
</dbReference>
<dbReference type="Pfam" id="PF01161">
    <property type="entry name" value="PBP"/>
    <property type="match status" value="1"/>
</dbReference>
<feature type="compositionally biased region" description="Basic and acidic residues" evidence="1">
    <location>
        <begin position="1"/>
        <end position="13"/>
    </location>
</feature>
<sequence>MKESKPSEKKPDFKLSSSSFAHGGEFPTDNRADEDNVNPALSWSGAPKNTESFVLIVDSEGPETGSNGRKTHWIVYDIPKEVDQIRDELSGADASDVGRLGFKEDAGQAPVVVDPMGAIDGWVDPEIERMQQMIHGALDASFKEENRAKEGTTSFGGTRYHGPSIDGTMCIFKLYALSTRLQLPSGASREEIMKAMKGKVLGKTTLSAKVA</sequence>
<dbReference type="InterPro" id="IPR005247">
    <property type="entry name" value="YbhB_YbcL/LppC-like"/>
</dbReference>
<dbReference type="AlphaFoldDB" id="A0A7S3TWR6"/>
<dbReference type="CDD" id="cd00865">
    <property type="entry name" value="PEBP_bact_arch"/>
    <property type="match status" value="1"/>
</dbReference>
<reference evidence="2" key="1">
    <citation type="submission" date="2021-01" db="EMBL/GenBank/DDBJ databases">
        <authorList>
            <person name="Corre E."/>
            <person name="Pelletier E."/>
            <person name="Niang G."/>
            <person name="Scheremetjew M."/>
            <person name="Finn R."/>
            <person name="Kale V."/>
            <person name="Holt S."/>
            <person name="Cochrane G."/>
            <person name="Meng A."/>
            <person name="Brown T."/>
            <person name="Cohen L."/>
        </authorList>
    </citation>
    <scope>NUCLEOTIDE SEQUENCE</scope>
    <source>
        <strain evidence="2">SPMC142</strain>
    </source>
</reference>
<protein>
    <recommendedName>
        <fullName evidence="3">YbhB/YbcL family Raf kinase inhibitor-like protein</fullName>
    </recommendedName>
</protein>